<evidence type="ECO:0000313" key="4">
    <source>
        <dbReference type="EMBL" id="ACS15391.1"/>
    </source>
</evidence>
<dbReference type="InterPro" id="IPR002525">
    <property type="entry name" value="Transp_IS110-like_N"/>
</dbReference>
<dbReference type="Pfam" id="PF02371">
    <property type="entry name" value="Transposase_20"/>
    <property type="match status" value="1"/>
</dbReference>
<sequence>MGRGEHETELSIARRRGMSNSYWIGVDLGKQSLDAAVAEVGGPTAQWMRLPAASFETNPGLAPLVRWAQAQLDGGAVAGVCIESTGRLGWRFMETLGDALGPVSMVNPARTKAFGDSLGQRDKTDRADACVLAFYGATMQPPPTAKPSAVLQELRECNRLFSALSTDKQAYQKRLLDGPASALVRKELQQTIRALERRMAKMQEHMDNLIAADRSMKDDVERITSIKGVGPRTALVLLAELGDLRRFSRNELASYVGLYPRCHESGSSVRKRPRMVKRGGAAIRKALYLCAMSARVHNPQMRRLFQRLTQNGKAPMAALGAIMRKLLLLARSLLVNNTVYDPCHT</sequence>
<accession>C5HLB3</accession>
<feature type="domain" description="Transposase IS110-like N-terminal" evidence="2">
    <location>
        <begin position="24"/>
        <end position="175"/>
    </location>
</feature>
<dbReference type="PANTHER" id="PTHR33055:SF3">
    <property type="entry name" value="PUTATIVE TRANSPOSASE FOR IS117-RELATED"/>
    <property type="match status" value="1"/>
</dbReference>
<dbReference type="NCBIfam" id="NF033542">
    <property type="entry name" value="transpos_IS110"/>
    <property type="match status" value="1"/>
</dbReference>
<feature type="coiled-coil region" evidence="1">
    <location>
        <begin position="185"/>
        <end position="212"/>
    </location>
</feature>
<feature type="domain" description="Transposase IS116/IS110/IS902 C-terminal" evidence="3">
    <location>
        <begin position="221"/>
        <end position="305"/>
    </location>
</feature>
<dbReference type="PANTHER" id="PTHR33055">
    <property type="entry name" value="TRANSPOSASE FOR INSERTION SEQUENCE ELEMENT IS1111A"/>
    <property type="match status" value="1"/>
</dbReference>
<evidence type="ECO:0000259" key="3">
    <source>
        <dbReference type="Pfam" id="PF02371"/>
    </source>
</evidence>
<proteinExistence type="predicted"/>
<dbReference type="GO" id="GO:0006313">
    <property type="term" value="P:DNA transposition"/>
    <property type="evidence" value="ECO:0007669"/>
    <property type="project" value="InterPro"/>
</dbReference>
<dbReference type="EMBL" id="FJ483464">
    <property type="protein sequence ID" value="ACS15391.1"/>
    <property type="molecule type" value="Genomic_DNA"/>
</dbReference>
<dbReference type="InterPro" id="IPR047650">
    <property type="entry name" value="Transpos_IS110"/>
</dbReference>
<name>C5HLB3_9BACT</name>
<dbReference type="GO" id="GO:0004803">
    <property type="term" value="F:transposase activity"/>
    <property type="evidence" value="ECO:0007669"/>
    <property type="project" value="InterPro"/>
</dbReference>
<evidence type="ECO:0000256" key="1">
    <source>
        <dbReference type="SAM" id="Coils"/>
    </source>
</evidence>
<reference evidence="4" key="1">
    <citation type="journal article" date="2010" name="FEMS Microbiol. Ecol.">
        <title>Novel lipolytic genes from the microbial metagenomic library of the South China Sea marine sediment.</title>
        <authorList>
            <person name="Hu Y."/>
            <person name="Fu C."/>
            <person name="Huang Y."/>
            <person name="Yin Y."/>
            <person name="Cheng G."/>
            <person name="Lei F."/>
            <person name="Lu N."/>
            <person name="Li J."/>
            <person name="Ashforth E.J."/>
            <person name="Zhang L."/>
            <person name="Zhu B."/>
        </authorList>
    </citation>
    <scope>NUCLEOTIDE SEQUENCE</scope>
</reference>
<keyword evidence="1" id="KW-0175">Coiled coil</keyword>
<dbReference type="AlphaFoldDB" id="C5HLB3"/>
<organism evidence="4">
    <name type="scientific">uncultured bacterium FLS12</name>
    <dbReference type="NCBI Taxonomy" id="651659"/>
    <lineage>
        <taxon>Bacteria</taxon>
        <taxon>environmental samples</taxon>
    </lineage>
</organism>
<dbReference type="Pfam" id="PF01548">
    <property type="entry name" value="DEDD_Tnp_IS110"/>
    <property type="match status" value="1"/>
</dbReference>
<evidence type="ECO:0000259" key="2">
    <source>
        <dbReference type="Pfam" id="PF01548"/>
    </source>
</evidence>
<dbReference type="InterPro" id="IPR003346">
    <property type="entry name" value="Transposase_20"/>
</dbReference>
<protein>
    <submittedName>
        <fullName evidence="4">Transposase and inactivated derivative</fullName>
    </submittedName>
</protein>
<dbReference type="GO" id="GO:0003677">
    <property type="term" value="F:DNA binding"/>
    <property type="evidence" value="ECO:0007669"/>
    <property type="project" value="InterPro"/>
</dbReference>